<protein>
    <recommendedName>
        <fullName evidence="2">ATP-grasp domain-containing protein</fullName>
    </recommendedName>
</protein>
<keyword evidence="1" id="KW-0067">ATP-binding</keyword>
<dbReference type="GO" id="GO:0005524">
    <property type="term" value="F:ATP binding"/>
    <property type="evidence" value="ECO:0007669"/>
    <property type="project" value="UniProtKB-UniRule"/>
</dbReference>
<evidence type="ECO:0000313" key="4">
    <source>
        <dbReference type="Proteomes" id="UP000198677"/>
    </source>
</evidence>
<dbReference type="InterPro" id="IPR011761">
    <property type="entry name" value="ATP-grasp"/>
</dbReference>
<dbReference type="RefSeq" id="WP_072754272.1">
    <property type="nucleotide sequence ID" value="NZ_FOAW01000016.1"/>
</dbReference>
<sequence>MPQPAAHILVLTQPGDAHADTVMGLLHAEGARVTVFDPAEFPSAAALSVRYSSDGRRSRWLVRDGERVDLESVDAVWFRRPQDPLAHPTVTDPAVREYVEQECESFASGLWDDLDGLAVPGTRSAIRLAGRKPGQLGLAGRLGFELPPTIITTDPDEFLDFWDENEGRVITKPLQRPWLVRGDESHARMAELATTVDVASAEAMRLCPLIVQGYVPKRVELRVTVVGTTVFAAEIHSQESNHTRLDWRCYDPSATRYAVHDLPADVARRCVLLVAELGLRYGAIDLILTPDGRYVFLEINPSGQWLWIEDATGLPISAELASLLLSSADRHLPQRTLGATS</sequence>
<proteinExistence type="predicted"/>
<dbReference type="GO" id="GO:0018169">
    <property type="term" value="F:ribosomal S6-glutamic acid ligase activity"/>
    <property type="evidence" value="ECO:0007669"/>
    <property type="project" value="TreeGrafter"/>
</dbReference>
<keyword evidence="4" id="KW-1185">Reference proteome</keyword>
<dbReference type="PANTHER" id="PTHR21621:SF0">
    <property type="entry name" value="BETA-CITRYLGLUTAMATE SYNTHASE B-RELATED"/>
    <property type="match status" value="1"/>
</dbReference>
<dbReference type="Gene3D" id="3.30.470.20">
    <property type="entry name" value="ATP-grasp fold, B domain"/>
    <property type="match status" value="1"/>
</dbReference>
<dbReference type="InterPro" id="IPR048936">
    <property type="entry name" value="MvdD-like_ATPgrasp"/>
</dbReference>
<evidence type="ECO:0000259" key="2">
    <source>
        <dbReference type="PROSITE" id="PS50975"/>
    </source>
</evidence>
<gene>
    <name evidence="3" type="ORF">SAMN05444583_116110</name>
</gene>
<dbReference type="GO" id="GO:0005737">
    <property type="term" value="C:cytoplasm"/>
    <property type="evidence" value="ECO:0007669"/>
    <property type="project" value="TreeGrafter"/>
</dbReference>
<keyword evidence="1" id="KW-0547">Nucleotide-binding</keyword>
<evidence type="ECO:0000256" key="1">
    <source>
        <dbReference type="PROSITE-ProRule" id="PRU00409"/>
    </source>
</evidence>
<dbReference type="PROSITE" id="PS50975">
    <property type="entry name" value="ATP_GRASP"/>
    <property type="match status" value="1"/>
</dbReference>
<dbReference type="Pfam" id="PF21068">
    <property type="entry name" value="ATPgraspMvdD"/>
    <property type="match status" value="1"/>
</dbReference>
<dbReference type="OrthoDB" id="9794735at2"/>
<accession>A0A1H7TU89</accession>
<organism evidence="3 4">
    <name type="scientific">Rhodococcus maanshanensis</name>
    <dbReference type="NCBI Taxonomy" id="183556"/>
    <lineage>
        <taxon>Bacteria</taxon>
        <taxon>Bacillati</taxon>
        <taxon>Actinomycetota</taxon>
        <taxon>Actinomycetes</taxon>
        <taxon>Mycobacteriales</taxon>
        <taxon>Nocardiaceae</taxon>
        <taxon>Rhodococcus</taxon>
    </lineage>
</organism>
<dbReference type="GO" id="GO:0046872">
    <property type="term" value="F:metal ion binding"/>
    <property type="evidence" value="ECO:0007669"/>
    <property type="project" value="InterPro"/>
</dbReference>
<evidence type="ECO:0000313" key="3">
    <source>
        <dbReference type="EMBL" id="SEL88432.1"/>
    </source>
</evidence>
<feature type="domain" description="ATP-grasp" evidence="2">
    <location>
        <begin position="136"/>
        <end position="325"/>
    </location>
</feature>
<dbReference type="AlphaFoldDB" id="A0A1H7TU89"/>
<dbReference type="GO" id="GO:0009432">
    <property type="term" value="P:SOS response"/>
    <property type="evidence" value="ECO:0007669"/>
    <property type="project" value="TreeGrafter"/>
</dbReference>
<reference evidence="4" key="1">
    <citation type="submission" date="2016-10" db="EMBL/GenBank/DDBJ databases">
        <authorList>
            <person name="Varghese N."/>
            <person name="Submissions S."/>
        </authorList>
    </citation>
    <scope>NUCLEOTIDE SEQUENCE [LARGE SCALE GENOMIC DNA]</scope>
    <source>
        <strain evidence="4">DSM 44675</strain>
    </source>
</reference>
<dbReference type="EMBL" id="FOAW01000016">
    <property type="protein sequence ID" value="SEL88432.1"/>
    <property type="molecule type" value="Genomic_DNA"/>
</dbReference>
<name>A0A1H7TU89_9NOCA</name>
<dbReference type="PANTHER" id="PTHR21621">
    <property type="entry name" value="RIBOSOMAL PROTEIN S6 MODIFICATION PROTEIN"/>
    <property type="match status" value="1"/>
</dbReference>
<dbReference type="SUPFAM" id="SSF56059">
    <property type="entry name" value="Glutathione synthetase ATP-binding domain-like"/>
    <property type="match status" value="1"/>
</dbReference>
<dbReference type="Proteomes" id="UP000198677">
    <property type="component" value="Unassembled WGS sequence"/>
</dbReference>